<feature type="chain" id="PRO_5018578830" description="UMOD/GP2/OIT3-like D8C domain-containing protein" evidence="3">
    <location>
        <begin position="25"/>
        <end position="165"/>
    </location>
</feature>
<evidence type="ECO:0000313" key="5">
    <source>
        <dbReference type="Ensembl" id="ENSCVAP00000020461.1"/>
    </source>
</evidence>
<dbReference type="GeneTree" id="ENSGT00940000156038"/>
<reference evidence="5" key="2">
    <citation type="submission" date="2025-09" db="UniProtKB">
        <authorList>
            <consortium name="Ensembl"/>
        </authorList>
    </citation>
    <scope>IDENTIFICATION</scope>
</reference>
<evidence type="ECO:0000313" key="6">
    <source>
        <dbReference type="Proteomes" id="UP000265020"/>
    </source>
</evidence>
<evidence type="ECO:0000256" key="3">
    <source>
        <dbReference type="SAM" id="SignalP"/>
    </source>
</evidence>
<evidence type="ECO:0000259" key="4">
    <source>
        <dbReference type="Pfam" id="PF23283"/>
    </source>
</evidence>
<dbReference type="Ensembl" id="ENSCVAT00000014311.1">
    <property type="protein sequence ID" value="ENSCVAP00000020461.1"/>
    <property type="gene ID" value="ENSCVAG00000001850.1"/>
</dbReference>
<protein>
    <recommendedName>
        <fullName evidence="4">UMOD/GP2/OIT3-like D8C domain-containing protein</fullName>
    </recommendedName>
</protein>
<dbReference type="Proteomes" id="UP000265020">
    <property type="component" value="Unassembled WGS sequence"/>
</dbReference>
<sequence length="165" mass="18461">STLACVILLFVKFCLITGLGSCSAGMDCISVNGALQCVDPCSHYTELRDDWRSVNNTDQSNIKCDKNINWDGWYRFYLNQISASIPEHCVEKNRCGTHAPLFITEPHPSLINEIVTRNVCNHWSSSCCQFPSHTIMVKLCPANFYIYKLQKPSVCSLAYCAGTVP</sequence>
<name>A0A3Q2DLH4_CYPVA</name>
<dbReference type="AlphaFoldDB" id="A0A3Q2DLH4"/>
<keyword evidence="6" id="KW-1185">Reference proteome</keyword>
<proteinExistence type="predicted"/>
<reference evidence="5" key="1">
    <citation type="submission" date="2025-08" db="UniProtKB">
        <authorList>
            <consortium name="Ensembl"/>
        </authorList>
    </citation>
    <scope>IDENTIFICATION</scope>
</reference>
<dbReference type="PANTHER" id="PTHR36191:SF4">
    <property type="entry name" value="VWFD DOMAIN-CONTAINING PROTEIN"/>
    <property type="match status" value="1"/>
</dbReference>
<dbReference type="InterPro" id="IPR057774">
    <property type="entry name" value="D8C_UMOD/GP2/OIT3-like"/>
</dbReference>
<feature type="signal peptide" evidence="3">
    <location>
        <begin position="1"/>
        <end position="24"/>
    </location>
</feature>
<keyword evidence="1 3" id="KW-0732">Signal</keyword>
<dbReference type="OMA" id="ETTDECN"/>
<dbReference type="PANTHER" id="PTHR36191">
    <property type="entry name" value="ENDO/EXONUCLEASE/PHOSPHATASE DOMAIN-CONTAINING PROTEIN-RELATED"/>
    <property type="match status" value="1"/>
</dbReference>
<keyword evidence="2" id="KW-1015">Disulfide bond</keyword>
<evidence type="ECO:0000256" key="1">
    <source>
        <dbReference type="ARBA" id="ARBA00022729"/>
    </source>
</evidence>
<organism evidence="5 6">
    <name type="scientific">Cyprinodon variegatus</name>
    <name type="common">Sheepshead minnow</name>
    <dbReference type="NCBI Taxonomy" id="28743"/>
    <lineage>
        <taxon>Eukaryota</taxon>
        <taxon>Metazoa</taxon>
        <taxon>Chordata</taxon>
        <taxon>Craniata</taxon>
        <taxon>Vertebrata</taxon>
        <taxon>Euteleostomi</taxon>
        <taxon>Actinopterygii</taxon>
        <taxon>Neopterygii</taxon>
        <taxon>Teleostei</taxon>
        <taxon>Neoteleostei</taxon>
        <taxon>Acanthomorphata</taxon>
        <taxon>Ovalentaria</taxon>
        <taxon>Atherinomorphae</taxon>
        <taxon>Cyprinodontiformes</taxon>
        <taxon>Cyprinodontidae</taxon>
        <taxon>Cyprinodon</taxon>
    </lineage>
</organism>
<accession>A0A3Q2DLH4</accession>
<feature type="domain" description="UMOD/GP2/OIT3-like D8C" evidence="4">
    <location>
        <begin position="74"/>
        <end position="161"/>
    </location>
</feature>
<dbReference type="Pfam" id="PF23283">
    <property type="entry name" value="D8C_UMOD"/>
    <property type="match status" value="1"/>
</dbReference>
<evidence type="ECO:0000256" key="2">
    <source>
        <dbReference type="ARBA" id="ARBA00023157"/>
    </source>
</evidence>